<name>A0A848KCH1_9NOCA</name>
<dbReference type="InterPro" id="IPR036291">
    <property type="entry name" value="NAD(P)-bd_dom_sf"/>
</dbReference>
<gene>
    <name evidence="5" type="ORF">FGL95_01725</name>
</gene>
<comment type="caution">
    <text evidence="5">The sequence shown here is derived from an EMBL/GenBank/DDBJ whole genome shotgun (WGS) entry which is preliminary data.</text>
</comment>
<dbReference type="Gene3D" id="3.40.50.720">
    <property type="entry name" value="NAD(P)-binding Rossmann-like Domain"/>
    <property type="match status" value="1"/>
</dbReference>
<keyword evidence="2" id="KW-0560">Oxidoreductase</keyword>
<dbReference type="PANTHER" id="PTHR43391:SF94">
    <property type="entry name" value="OXIDOREDUCTASE-RELATED"/>
    <property type="match status" value="1"/>
</dbReference>
<dbReference type="AlphaFoldDB" id="A0A848KCH1"/>
<dbReference type="CDD" id="cd05233">
    <property type="entry name" value="SDR_c"/>
    <property type="match status" value="1"/>
</dbReference>
<protein>
    <submittedName>
        <fullName evidence="5">SDR family NAD(P)-dependent oxidoreductase</fullName>
    </submittedName>
</protein>
<dbReference type="PROSITE" id="PS00061">
    <property type="entry name" value="ADH_SHORT"/>
    <property type="match status" value="1"/>
</dbReference>
<keyword evidence="6" id="KW-1185">Reference proteome</keyword>
<dbReference type="InterPro" id="IPR057326">
    <property type="entry name" value="KR_dom"/>
</dbReference>
<dbReference type="FunFam" id="3.40.50.720:FF:000084">
    <property type="entry name" value="Short-chain dehydrogenase reductase"/>
    <property type="match status" value="1"/>
</dbReference>
<dbReference type="GO" id="GO:0016491">
    <property type="term" value="F:oxidoreductase activity"/>
    <property type="evidence" value="ECO:0007669"/>
    <property type="project" value="UniProtKB-KW"/>
</dbReference>
<reference evidence="5 6" key="1">
    <citation type="submission" date="2019-05" db="EMBL/GenBank/DDBJ databases">
        <authorList>
            <person name="Lee S.D."/>
        </authorList>
    </citation>
    <scope>NUCLEOTIDE SEQUENCE [LARGE SCALE GENOMIC DNA]</scope>
    <source>
        <strain evidence="5 6">YC2-7</strain>
    </source>
</reference>
<evidence type="ECO:0000256" key="2">
    <source>
        <dbReference type="ARBA" id="ARBA00023002"/>
    </source>
</evidence>
<evidence type="ECO:0000256" key="3">
    <source>
        <dbReference type="RuleBase" id="RU000363"/>
    </source>
</evidence>
<dbReference type="Proteomes" id="UP000535543">
    <property type="component" value="Unassembled WGS sequence"/>
</dbReference>
<sequence length="310" mass="32639">MNIIEVVRSARGVLGGLAQQIPVVGAAAQRDRIDLDGKVVFITGAARGIGAEIARQAYAKGAYVSLVGRTMAPLEELAAQLGSRAAAFNADVSDFEALEKAAAATIAQFGGIDVVVANAGIAPPPDTLLTIDPKEFERGIDIDLMGQWRTIRATLPAVVENHGHVVVVSSIYAFFNGALNSPYAASKAAIEQLTRALRVELAPHGATAGVAYPGFVKTDMADSTFAIDHVDEARKALPGFVTDPIPVEQIGSAIIGGIERRSAKVASPWWVLPMLQARGVVTTVMDEFMIHNAGLSKAILRAEATHRDPS</sequence>
<proteinExistence type="inferred from homology"/>
<dbReference type="InterPro" id="IPR002347">
    <property type="entry name" value="SDR_fam"/>
</dbReference>
<feature type="domain" description="Ketoreductase" evidence="4">
    <location>
        <begin position="38"/>
        <end position="223"/>
    </location>
</feature>
<dbReference type="PRINTS" id="PR00080">
    <property type="entry name" value="SDRFAMILY"/>
</dbReference>
<dbReference type="Pfam" id="PF00106">
    <property type="entry name" value="adh_short"/>
    <property type="match status" value="1"/>
</dbReference>
<comment type="similarity">
    <text evidence="1 3">Belongs to the short-chain dehydrogenases/reductases (SDR) family.</text>
</comment>
<dbReference type="SUPFAM" id="SSF51735">
    <property type="entry name" value="NAD(P)-binding Rossmann-fold domains"/>
    <property type="match status" value="1"/>
</dbReference>
<dbReference type="NCBIfam" id="NF004526">
    <property type="entry name" value="PRK05872.1"/>
    <property type="match status" value="1"/>
</dbReference>
<dbReference type="PRINTS" id="PR00081">
    <property type="entry name" value="GDHRDH"/>
</dbReference>
<reference evidence="5 6" key="2">
    <citation type="submission" date="2020-06" db="EMBL/GenBank/DDBJ databases">
        <title>Antribacter stalactiti gen. nov., sp. nov., a new member of the family Nacardiaceae isolated from a cave.</title>
        <authorList>
            <person name="Kim I.S."/>
        </authorList>
    </citation>
    <scope>NUCLEOTIDE SEQUENCE [LARGE SCALE GENOMIC DNA]</scope>
    <source>
        <strain evidence="5 6">YC2-7</strain>
    </source>
</reference>
<organism evidence="5 6">
    <name type="scientific">Antrihabitans stalactiti</name>
    <dbReference type="NCBI Taxonomy" id="2584121"/>
    <lineage>
        <taxon>Bacteria</taxon>
        <taxon>Bacillati</taxon>
        <taxon>Actinomycetota</taxon>
        <taxon>Actinomycetes</taxon>
        <taxon>Mycobacteriales</taxon>
        <taxon>Nocardiaceae</taxon>
        <taxon>Antrihabitans</taxon>
    </lineage>
</organism>
<dbReference type="SMART" id="SM00822">
    <property type="entry name" value="PKS_KR"/>
    <property type="match status" value="1"/>
</dbReference>
<evidence type="ECO:0000259" key="4">
    <source>
        <dbReference type="SMART" id="SM00822"/>
    </source>
</evidence>
<dbReference type="PANTHER" id="PTHR43391">
    <property type="entry name" value="RETINOL DEHYDROGENASE-RELATED"/>
    <property type="match status" value="1"/>
</dbReference>
<evidence type="ECO:0000313" key="5">
    <source>
        <dbReference type="EMBL" id="NMN93757.1"/>
    </source>
</evidence>
<accession>A0A848KCH1</accession>
<evidence type="ECO:0000313" key="6">
    <source>
        <dbReference type="Proteomes" id="UP000535543"/>
    </source>
</evidence>
<evidence type="ECO:0000256" key="1">
    <source>
        <dbReference type="ARBA" id="ARBA00006484"/>
    </source>
</evidence>
<dbReference type="EMBL" id="VCQU01000001">
    <property type="protein sequence ID" value="NMN93757.1"/>
    <property type="molecule type" value="Genomic_DNA"/>
</dbReference>
<dbReference type="InterPro" id="IPR020904">
    <property type="entry name" value="Sc_DH/Rdtase_CS"/>
</dbReference>
<dbReference type="RefSeq" id="WP_169584448.1">
    <property type="nucleotide sequence ID" value="NZ_VCQU01000001.1"/>
</dbReference>